<reference evidence="1" key="1">
    <citation type="submission" date="2020-05" db="EMBL/GenBank/DDBJ databases">
        <title>Large-scale comparative analyses of tick genomes elucidate their genetic diversity and vector capacities.</title>
        <authorList>
            <person name="Jia N."/>
            <person name="Wang J."/>
            <person name="Shi W."/>
            <person name="Du L."/>
            <person name="Sun Y."/>
            <person name="Zhan W."/>
            <person name="Jiang J."/>
            <person name="Wang Q."/>
            <person name="Zhang B."/>
            <person name="Ji P."/>
            <person name="Sakyi L.B."/>
            <person name="Cui X."/>
            <person name="Yuan T."/>
            <person name="Jiang B."/>
            <person name="Yang W."/>
            <person name="Lam T.T.-Y."/>
            <person name="Chang Q."/>
            <person name="Ding S."/>
            <person name="Wang X."/>
            <person name="Zhu J."/>
            <person name="Ruan X."/>
            <person name="Zhao L."/>
            <person name="Wei J."/>
            <person name="Que T."/>
            <person name="Du C."/>
            <person name="Cheng J."/>
            <person name="Dai P."/>
            <person name="Han X."/>
            <person name="Huang E."/>
            <person name="Gao Y."/>
            <person name="Liu J."/>
            <person name="Shao H."/>
            <person name="Ye R."/>
            <person name="Li L."/>
            <person name="Wei W."/>
            <person name="Wang X."/>
            <person name="Wang C."/>
            <person name="Yang T."/>
            <person name="Huo Q."/>
            <person name="Li W."/>
            <person name="Guo W."/>
            <person name="Chen H."/>
            <person name="Zhou L."/>
            <person name="Ni X."/>
            <person name="Tian J."/>
            <person name="Zhou Y."/>
            <person name="Sheng Y."/>
            <person name="Liu T."/>
            <person name="Pan Y."/>
            <person name="Xia L."/>
            <person name="Li J."/>
            <person name="Zhao F."/>
            <person name="Cao W."/>
        </authorList>
    </citation>
    <scope>NUCLEOTIDE SEQUENCE</scope>
    <source>
        <strain evidence="1">Hyas-2018</strain>
    </source>
</reference>
<dbReference type="EMBL" id="CM023490">
    <property type="protein sequence ID" value="KAH6943244.1"/>
    <property type="molecule type" value="Genomic_DNA"/>
</dbReference>
<accession>A0ACB7TAQ7</accession>
<gene>
    <name evidence="1" type="ORF">HPB50_017970</name>
</gene>
<comment type="caution">
    <text evidence="1">The sequence shown here is derived from an EMBL/GenBank/DDBJ whole genome shotgun (WGS) entry which is preliminary data.</text>
</comment>
<dbReference type="Proteomes" id="UP000821845">
    <property type="component" value="Chromosome 10"/>
</dbReference>
<evidence type="ECO:0000313" key="1">
    <source>
        <dbReference type="EMBL" id="KAH6943244.1"/>
    </source>
</evidence>
<protein>
    <submittedName>
        <fullName evidence="1">Uncharacterized protein</fullName>
    </submittedName>
</protein>
<keyword evidence="2" id="KW-1185">Reference proteome</keyword>
<name>A0ACB7TAQ7_HYAAI</name>
<proteinExistence type="predicted"/>
<evidence type="ECO:0000313" key="2">
    <source>
        <dbReference type="Proteomes" id="UP000821845"/>
    </source>
</evidence>
<organism evidence="1 2">
    <name type="scientific">Hyalomma asiaticum</name>
    <name type="common">Tick</name>
    <dbReference type="NCBI Taxonomy" id="266040"/>
    <lineage>
        <taxon>Eukaryota</taxon>
        <taxon>Metazoa</taxon>
        <taxon>Ecdysozoa</taxon>
        <taxon>Arthropoda</taxon>
        <taxon>Chelicerata</taxon>
        <taxon>Arachnida</taxon>
        <taxon>Acari</taxon>
        <taxon>Parasitiformes</taxon>
        <taxon>Ixodida</taxon>
        <taxon>Ixodoidea</taxon>
        <taxon>Ixodidae</taxon>
        <taxon>Hyalomminae</taxon>
        <taxon>Hyalomma</taxon>
    </lineage>
</organism>
<sequence>MSLTPDDAEPALTYSVQQKGHRVIATLKAGSAPQRTPSAPRRTPVTIHRTPSAPEERPSLATLLAEAEKAAEARRAAARERTRAFRERRSDPELVAQRARDRERKRLLRESLTPEQLEACRKRERERRRAITDEELEESRAARCEWERRRHEARMRELERYEKAIKRSRAKEKAPPSDSSADDEEAGEVCVACRQTAERDSVRTVSYVCLESDVREPEDVDVTDNAQHTCIKGRLRKTTLRRPRRHYSKCVGEDDPLPEHADQSSQTEHHLTLVWCPRPKIETCSTEVQVDLL</sequence>